<organism evidence="2 3">
    <name type="scientific">Acetobacter thailandicus</name>
    <dbReference type="NCBI Taxonomy" id="1502842"/>
    <lineage>
        <taxon>Bacteria</taxon>
        <taxon>Pseudomonadati</taxon>
        <taxon>Pseudomonadota</taxon>
        <taxon>Alphaproteobacteria</taxon>
        <taxon>Acetobacterales</taxon>
        <taxon>Acetobacteraceae</taxon>
        <taxon>Acetobacter</taxon>
    </lineage>
</organism>
<evidence type="ECO:0000313" key="2">
    <source>
        <dbReference type="EMBL" id="MCX2562978.1"/>
    </source>
</evidence>
<dbReference type="RefSeq" id="WP_086555410.1">
    <property type="nucleotide sequence ID" value="NZ_JAERKX010000011.1"/>
</dbReference>
<evidence type="ECO:0000313" key="3">
    <source>
        <dbReference type="Proteomes" id="UP001301152"/>
    </source>
</evidence>
<keyword evidence="1" id="KW-0472">Membrane</keyword>
<protein>
    <submittedName>
        <fullName evidence="2">Phage holin family protein</fullName>
    </submittedName>
</protein>
<keyword evidence="1" id="KW-1133">Transmembrane helix</keyword>
<sequence>MRIFEFGRSALQAQADLMQHMAIRLGRQAAFLVLAALFGFFALISGHGLLWAFFLCVFHWGPFASAGAVFGCDLLVALFFLLLGRRSYLTTAEVNARIARNRAVTQMRDSATMAAVAATVAGSLGRHGTRKVWDVVRRK</sequence>
<name>A0ABT3QCG3_9PROT</name>
<dbReference type="Proteomes" id="UP001301152">
    <property type="component" value="Unassembled WGS sequence"/>
</dbReference>
<feature type="transmembrane region" description="Helical" evidence="1">
    <location>
        <begin position="60"/>
        <end position="83"/>
    </location>
</feature>
<keyword evidence="1" id="KW-0812">Transmembrane</keyword>
<reference evidence="2 3" key="1">
    <citation type="submission" date="2022-11" db="EMBL/GenBank/DDBJ databases">
        <title>Genome sequencing of Acetobacter type strain.</title>
        <authorList>
            <person name="Heo J."/>
            <person name="Lee D."/>
            <person name="Han B.-H."/>
            <person name="Hong S.-B."/>
            <person name="Kwon S.-W."/>
        </authorList>
    </citation>
    <scope>NUCLEOTIDE SEQUENCE [LARGE SCALE GENOMIC DNA]</scope>
    <source>
        <strain evidence="2 3">KACC 21253</strain>
    </source>
</reference>
<proteinExistence type="predicted"/>
<feature type="transmembrane region" description="Helical" evidence="1">
    <location>
        <begin position="29"/>
        <end position="54"/>
    </location>
</feature>
<keyword evidence="3" id="KW-1185">Reference proteome</keyword>
<gene>
    <name evidence="2" type="ORF">OQ497_03195</name>
</gene>
<evidence type="ECO:0000256" key="1">
    <source>
        <dbReference type="SAM" id="Phobius"/>
    </source>
</evidence>
<dbReference type="EMBL" id="JAPIUZ010000001">
    <property type="protein sequence ID" value="MCX2562978.1"/>
    <property type="molecule type" value="Genomic_DNA"/>
</dbReference>
<accession>A0ABT3QCG3</accession>
<comment type="caution">
    <text evidence="2">The sequence shown here is derived from an EMBL/GenBank/DDBJ whole genome shotgun (WGS) entry which is preliminary data.</text>
</comment>